<evidence type="ECO:0000256" key="5">
    <source>
        <dbReference type="ARBA" id="ARBA00023085"/>
    </source>
</evidence>
<gene>
    <name evidence="11" type="ORF">BAE44_0020263</name>
</gene>
<evidence type="ECO:0000256" key="2">
    <source>
        <dbReference type="ARBA" id="ARBA00008891"/>
    </source>
</evidence>
<feature type="active site" evidence="7">
    <location>
        <position position="231"/>
    </location>
</feature>
<dbReference type="GO" id="GO:0030599">
    <property type="term" value="F:pectinesterase activity"/>
    <property type="evidence" value="ECO:0007669"/>
    <property type="project" value="UniProtKB-UniRule"/>
</dbReference>
<dbReference type="GO" id="GO:0042545">
    <property type="term" value="P:cell wall modification"/>
    <property type="evidence" value="ECO:0007669"/>
    <property type="project" value="UniProtKB-UniRule"/>
</dbReference>
<comment type="caution">
    <text evidence="11">The sequence shown here is derived from an EMBL/GenBank/DDBJ whole genome shotgun (WGS) entry which is preliminary data.</text>
</comment>
<evidence type="ECO:0000256" key="3">
    <source>
        <dbReference type="ARBA" id="ARBA00013229"/>
    </source>
</evidence>
<dbReference type="PROSITE" id="PS00503">
    <property type="entry name" value="PECTINESTERASE_2"/>
    <property type="match status" value="1"/>
</dbReference>
<proteinExistence type="inferred from homology"/>
<evidence type="ECO:0000256" key="1">
    <source>
        <dbReference type="ARBA" id="ARBA00005184"/>
    </source>
</evidence>
<feature type="domain" description="Pectinesterase catalytic" evidence="10">
    <location>
        <begin position="78"/>
        <end position="369"/>
    </location>
</feature>
<dbReference type="Pfam" id="PF01095">
    <property type="entry name" value="Pectinesterase"/>
    <property type="match status" value="1"/>
</dbReference>
<dbReference type="InterPro" id="IPR011050">
    <property type="entry name" value="Pectin_lyase_fold/virulence"/>
</dbReference>
<keyword evidence="4 8" id="KW-0378">Hydrolase</keyword>
<dbReference type="OrthoDB" id="583724at2759"/>
<keyword evidence="5 8" id="KW-0063">Aspartyl esterase</keyword>
<comment type="similarity">
    <text evidence="2">Belongs to the pectinesterase family.</text>
</comment>
<evidence type="ECO:0000256" key="9">
    <source>
        <dbReference type="SAM" id="MobiDB-lite"/>
    </source>
</evidence>
<feature type="region of interest" description="Disordered" evidence="9">
    <location>
        <begin position="45"/>
        <end position="68"/>
    </location>
</feature>
<dbReference type="InterPro" id="IPR033131">
    <property type="entry name" value="Pectinesterase_Asp_AS"/>
</dbReference>
<dbReference type="UniPathway" id="UPA00545">
    <property type="reaction ID" value="UER00823"/>
</dbReference>
<comment type="catalytic activity">
    <reaction evidence="6 8">
        <text>[(1-&gt;4)-alpha-D-galacturonosyl methyl ester](n) + n H2O = [(1-&gt;4)-alpha-D-galacturonosyl](n) + n methanol + n H(+)</text>
        <dbReference type="Rhea" id="RHEA:22380"/>
        <dbReference type="Rhea" id="RHEA-COMP:14570"/>
        <dbReference type="Rhea" id="RHEA-COMP:14573"/>
        <dbReference type="ChEBI" id="CHEBI:15377"/>
        <dbReference type="ChEBI" id="CHEBI:15378"/>
        <dbReference type="ChEBI" id="CHEBI:17790"/>
        <dbReference type="ChEBI" id="CHEBI:140522"/>
        <dbReference type="ChEBI" id="CHEBI:140523"/>
        <dbReference type="EC" id="3.1.1.11"/>
    </reaction>
</comment>
<protein>
    <recommendedName>
        <fullName evidence="3 8">Pectinesterase</fullName>
        <ecNumber evidence="3 8">3.1.1.11</ecNumber>
    </recommendedName>
</protein>
<evidence type="ECO:0000259" key="10">
    <source>
        <dbReference type="Pfam" id="PF01095"/>
    </source>
</evidence>
<dbReference type="SUPFAM" id="SSF51126">
    <property type="entry name" value="Pectin lyase-like"/>
    <property type="match status" value="1"/>
</dbReference>
<name>A0A1E5V0Q3_9POAL</name>
<keyword evidence="8" id="KW-0732">Signal</keyword>
<dbReference type="PANTHER" id="PTHR31321:SF135">
    <property type="entry name" value="OS11G0659600 PROTEIN"/>
    <property type="match status" value="1"/>
</dbReference>
<comment type="pathway">
    <text evidence="1 8">Glycan metabolism; pectin degradation; 2-dehydro-3-deoxy-D-gluconate from pectin: step 1/5.</text>
</comment>
<dbReference type="Proteomes" id="UP000095767">
    <property type="component" value="Unassembled WGS sequence"/>
</dbReference>
<feature type="chain" id="PRO_5009028190" description="Pectinesterase" evidence="8">
    <location>
        <begin position="29"/>
        <end position="381"/>
    </location>
</feature>
<evidence type="ECO:0000256" key="8">
    <source>
        <dbReference type="RuleBase" id="RU000589"/>
    </source>
</evidence>
<dbReference type="InterPro" id="IPR000070">
    <property type="entry name" value="Pectinesterase_cat"/>
</dbReference>
<dbReference type="STRING" id="888268.A0A1E5V0Q3"/>
<organism evidence="11 12">
    <name type="scientific">Dichanthelium oligosanthes</name>
    <dbReference type="NCBI Taxonomy" id="888268"/>
    <lineage>
        <taxon>Eukaryota</taxon>
        <taxon>Viridiplantae</taxon>
        <taxon>Streptophyta</taxon>
        <taxon>Embryophyta</taxon>
        <taxon>Tracheophyta</taxon>
        <taxon>Spermatophyta</taxon>
        <taxon>Magnoliopsida</taxon>
        <taxon>Liliopsida</taxon>
        <taxon>Poales</taxon>
        <taxon>Poaceae</taxon>
        <taxon>PACMAD clade</taxon>
        <taxon>Panicoideae</taxon>
        <taxon>Panicodae</taxon>
        <taxon>Paniceae</taxon>
        <taxon>Dichantheliinae</taxon>
        <taxon>Dichanthelium</taxon>
    </lineage>
</organism>
<dbReference type="EC" id="3.1.1.11" evidence="3 8"/>
<dbReference type="AlphaFoldDB" id="A0A1E5V0Q3"/>
<dbReference type="InterPro" id="IPR012334">
    <property type="entry name" value="Pectin_lyas_fold"/>
</dbReference>
<evidence type="ECO:0000256" key="6">
    <source>
        <dbReference type="ARBA" id="ARBA00047928"/>
    </source>
</evidence>
<dbReference type="GO" id="GO:0045490">
    <property type="term" value="P:pectin catabolic process"/>
    <property type="evidence" value="ECO:0007669"/>
    <property type="project" value="UniProtKB-UniRule"/>
</dbReference>
<accession>A0A1E5V0Q3</accession>
<reference evidence="11 12" key="1">
    <citation type="submission" date="2016-09" db="EMBL/GenBank/DDBJ databases">
        <title>The draft genome of Dichanthelium oligosanthes: A C3 panicoid grass species.</title>
        <authorList>
            <person name="Studer A.J."/>
            <person name="Schnable J.C."/>
            <person name="Brutnell T.P."/>
        </authorList>
    </citation>
    <scope>NUCLEOTIDE SEQUENCE [LARGE SCALE GENOMIC DNA]</scope>
    <source>
        <strain evidence="12">cv. Kellogg 1175</strain>
        <tissue evidence="11">Leaf</tissue>
    </source>
</reference>
<feature type="signal peptide" evidence="8">
    <location>
        <begin position="1"/>
        <end position="28"/>
    </location>
</feature>
<keyword evidence="12" id="KW-1185">Reference proteome</keyword>
<feature type="compositionally biased region" description="Polar residues" evidence="9">
    <location>
        <begin position="59"/>
        <end position="68"/>
    </location>
</feature>
<evidence type="ECO:0000256" key="7">
    <source>
        <dbReference type="PROSITE-ProRule" id="PRU10040"/>
    </source>
</evidence>
<dbReference type="Gene3D" id="2.160.20.10">
    <property type="entry name" value="Single-stranded right-handed beta-helix, Pectin lyase-like"/>
    <property type="match status" value="1"/>
</dbReference>
<evidence type="ECO:0000256" key="4">
    <source>
        <dbReference type="ARBA" id="ARBA00022801"/>
    </source>
</evidence>
<evidence type="ECO:0000313" key="12">
    <source>
        <dbReference type="Proteomes" id="UP000095767"/>
    </source>
</evidence>
<sequence length="381" mass="41024">MAMRKETLFLSLILGLLVLGSLPAPSRQEGDFDKWVALEQANAGKDVGGGKKDPKLTSAEASTVSNGIDPTNNFGGKNGYYKTISESIANIPDDSTKRYVLDLKPGTVFREKVFLKKSKPFVTFKSDPSNPAIIVWNDTATTLGKDGKPLGTVGSATVTVESDYFMAYGVIFKNDAPLPKPGAKKGQAPALRVMGTKAAFYNCTIIGGQVALYDQKGLHYFKDCVIKGTIDFIFGFARSLYEACSIVSINKDIVPKPAEPQASKTTVAAAGAESGFSFKNCTIKGEGQKIYLGRVLEGSRAVYSYTEMGMEVVPIILDRGNINYPKSGTYYGNFKCAGPGLDAVKKDKLALDLTDAQVKPFLGTNFISGESWILPPPKKDK</sequence>
<dbReference type="PANTHER" id="PTHR31321">
    <property type="entry name" value="ACYL-COA THIOESTER HYDROLASE YBHC-RELATED"/>
    <property type="match status" value="1"/>
</dbReference>
<evidence type="ECO:0000313" key="11">
    <source>
        <dbReference type="EMBL" id="OEL18719.1"/>
    </source>
</evidence>
<dbReference type="EMBL" id="LWDX02055837">
    <property type="protein sequence ID" value="OEL18719.1"/>
    <property type="molecule type" value="Genomic_DNA"/>
</dbReference>